<keyword evidence="2" id="KW-0813">Transport</keyword>
<dbReference type="CTD" id="26154"/>
<feature type="transmembrane region" description="Helical" evidence="12">
    <location>
        <begin position="4091"/>
        <end position="4110"/>
    </location>
</feature>
<dbReference type="KEGG" id="char:105907914"/>
<keyword evidence="5" id="KW-0547">Nucleotide-binding</keyword>
<dbReference type="PANTHER" id="PTHR19229:SF29">
    <property type="entry name" value="GLUCOSYLCERAMIDE TRANSPORTER ABCA12"/>
    <property type="match status" value="1"/>
</dbReference>
<dbReference type="Pfam" id="PF23321">
    <property type="entry name" value="R1_ABCA1"/>
    <property type="match status" value="1"/>
</dbReference>
<dbReference type="FunFam" id="3.40.50.300:FF:000298">
    <property type="entry name" value="ATP-binding cassette sub-family A member 12"/>
    <property type="match status" value="1"/>
</dbReference>
<evidence type="ECO:0000259" key="13">
    <source>
        <dbReference type="PROSITE" id="PS50893"/>
    </source>
</evidence>
<evidence type="ECO:0000256" key="4">
    <source>
        <dbReference type="ARBA" id="ARBA00022737"/>
    </source>
</evidence>
<dbReference type="InterPro" id="IPR026082">
    <property type="entry name" value="ABCA"/>
</dbReference>
<feature type="transmembrane region" description="Helical" evidence="12">
    <location>
        <begin position="4898"/>
        <end position="4921"/>
    </location>
</feature>
<proteinExistence type="predicted"/>
<feature type="transmembrane region" description="Helical" evidence="12">
    <location>
        <begin position="3979"/>
        <end position="3999"/>
    </location>
</feature>
<feature type="transmembrane region" description="Helical" evidence="12">
    <location>
        <begin position="4059"/>
        <end position="4079"/>
    </location>
</feature>
<keyword evidence="7" id="KW-1278">Translocase</keyword>
<dbReference type="InterPro" id="IPR013525">
    <property type="entry name" value="ABC2_TM"/>
</dbReference>
<sequence>MECYRRYSVFQMISWHTLMASFFHQLRLLLRKNALSVIRQPAWSLALLIWPLVIFIILAITRSQFPPKIRDTCYVAPRNLPSAGFFPFLQTLMCNTDTSCSNRSRLVSRHYQRHHGHRVARDTGDDEDYQSMAFLPAEPPIMANHQLGGLIRNAHSTKDAVNQTDLMELWDMLLNSSHQTTLSKTSLMAALNSTLLLDKEALHSMLQSVDQLKQSFCRFSLSTVDPSVEDPLVLGLATFCTTNDTFLEISLIILNKVMTQLIMNSPAEVLNTVGVSVAVFENLQKQDSLWEFLLDLPNLFLLPTDEEILSTGAKRLEYMKSILTSIQHSFPEANLSVTMANPVIEGGISLLRYMSTWRGRDVYISLSDVMQPFNVSLVPTEFIKLVEQVAVPLSKAAVLLDKASFSAHVCDNGSAPSWVQLACSSGQVDNIFDRISSQKVIEQVLLAWSNGSAHADVEFAKQVLNHLLNSFLTRNQGSENLKWIRSGLGLPQSVQEELFVGIGSVVTNLLQGLPGWETVHSILMGGHTSMQLATQAMMTQQELMGLVLKDAQHIQATLQALTHDQSVAEAWASRIMDSAVKTALQAVLAQGPVECRSLAAPWSWLSSLSSLDPQLWDTLICPGNGSRLEGLLLAPLLPLIQKVNQLVDVVEGSEKYNVSVTMILEEWHRLSTTSVQNGQFLQHFINELDQDFLASLIPTNITVNWPEILIQSCIIDYDSIHCNITSGLEAFEDVSSQLHNTPLWPSMEPFFHLAYYIMTYQPNVTAAPNCTMDQFMPHCDTGFTKDKFITVTKALVQELSTNPSALVRLVQGSAALLQGVYGDFYISALTQFLHTPGLLPGDGSIGNLLGNLIHVLDKDIQLLSNLMSVEQFTSHLPMSLLSHIVEILRLKPLEAVWNGANNASSIINAILEVAKNNQYLLSGLPMNQSNPSTAELEALIMKWLEMEVNFTLPISFSLSESLLMFSASLNASDLAFLEQVLKPLANQHSEGIAESVLRALVLLKEVVDVSDGDPSTVVLAYVRQLQEFLVRSFQLEQHVQLLQPGGGLSPAQITNLRPVAMDILQILSPESIQALSPESWTAIVDAVLRSLGALFPHEFQAYYPRLVNDTSALIDDLKVCLASGQDCAAGVSQVSQILYQVSEAMLASNDPNLILTFGPIQGNMTFSVTGKLLALIRPWSNASSPQEPTMKTVAEVLHFLEEITAMSNISLAALQQALSSANLTLYELDKVSQLAMNPSVPIILSNLTAIANIQQCFNAQTHNASLMASRNSSEIECALKIIEKTINFLQAFSFPQRTKSDLEALKLMIEILAEQVGKENVGLDPVKLTEEMFRISLENIKESLKNLNLSNTEEILNELRILDGILQLGFHDRYPYHTINETWLEKQEYAQKVYAEIAQWYLKKLENATSDSMFAELLFPIFRMTEMQIAINLVQSDFTLLVSQQIEGLLSQVQLPLDGHDLRKIGHSIITILHGQLELIKINLKLQQDYYDSMGIPMNISIPNDIEEQIMTYLNHTQNWISDPSFTSALTGLLQWDINLVNITTVDTDITQLIKAIVPLLSAADQDYVMVIDKAFQALIHAVQVESHEGLQSANFTAAILNAVQVILEVVPTENGPLPSPVIHQIRGALGSSLQLILHPNMSFAQSNHLSLVVLRSVEGLIRSLLPREAAEVLLPMTNVVTTYFETIAQPAGPDQWNIIIVNIMKGLTNSLPENSTAQPVLSMITRAIESILDVTQVSNVNISGNLDLQSANFTQAILNAVQVVLEMVPTENGPLPSLVIHQIRGALGSSLQLILHPNMSFAQSNHLSLVVLRSVEGLIRSLLPREAAEVLLPMTNVVTTYFESIAQPAGPDQWNIIIVNIMKGLTHSLPENSTAQPVLSMITRAIESILDVTQGSNMNISGNLGFQSANFTEAILNVVQVVLEMVPTENGPLPSLVIHQIRGALGSSLQLILHPNMSFAQSNHLSLVVLRSVEGLIMSLLPREAAEVLLPMTNVVTTYFETIAQPAGPDQWNIIIVNIMKGLTHSLPENSTAQPVLSLITRAIESILDVTQGSNMNISGNLGLQSANFTEAILNVVQVVLEMVPTENGPLPSLVIHQIRGALGSSLQLILHPNMSFAQSNHLSLVVLRSVEGLIRSLLPREAAEVLLPMTNVVTTYFETIAQPAGPDQWNIIIVNIMKGLTHSLPENSTAQPVLSMITRAIESILDVTQGSNVNIWENLGNLNLTDIEKVAEQLEGVLGSLIPLLGDQVQGLTPQAAKAFGDTVPVLIQIITGQADQHTFKRGTPAWNSSASTLHVIKGVIAAMADNLNAQAEFIHSLQEPMSNLTMHLLQAVNTSTFNIADFFREFQLATQHTIEAAIQTAEEGRALNCSDVLKIWEEVGKAAGVPPSSLSMWCHISLLPLMEAGDSAGLHFPPFNATGAGPGAQSVNGSAAEIVKALASLYNASLSQNSAAQQLVTVLTHHISSSLPVIAPGAQDEWMDQLLSLQLYQSISGIQMALDQVELYAPWMRPYVLALEKAMEYTLKNSQQLQNYTSSQQVLMEALEILLTGMNYSSESIQELLSGDFISVDGPSIDKILKYVIKDVIQMKLLGDWPMAYGVLEQILHADGTSVVMDRAIEFVNWLGTTDETGVGFLTEALPKLYRVVQAVLRMVSEITSDLPPYTDTFTDLAGNTLNMLRQITRTSDLFAPVDAHLAELQRNLMSLGQDSPRRMRREAKREPMDDFLDLLEIDYSALFHALSIPPTPTEIAETIHVFFSNPDLAIILKGLVRDMTGSSEQDETIDTALNVLSYLSLPSQSMKFVKLFMEIAQDDWSVEDLGKLEKLAEGLARMVDVAMIMSQQPSLNIAQRIEQIAKQLSSVVDHIISQKENITDVASEFLTALNNILLQNIEEAKDISPQITAILKEIITTASKPGSQASLLPYIIALDQTVRAFSPVLSAEKVMYFNTSVQMVKGFAMLVSHPHNVQNMLKSAHLISASLNHVFGYSGEVSLPGGQSIQEVVYPVVLNSALATHILWNLSSISHTFSSTLEKQMMVIQSIEKAVALLPEDMQVYTAPLRPVLLSALSWVSSTDQIVPAFVNISREVTASLLTVVNITQGPVSMDGHGPAHTLYVVSNQVLQSLFEGMLMSSTDLPHAITSLKHAVITLSTVLPAEGSHYLNVSLHLLETLAHAVNYTSTTGDLEGAVSSVANFVQTLLTMVQYSSTETTGSILGDLEATLKKALQIILSDGDPLAQAAGISQQVLHSIHGLLSLADSSTELSLARLVLGATKMNVGHLLLMNDTNWVDKLPMVLADIAKSIPEDIPFSGLIKNITISLAGESKENLNLLLQTVQTASTLLMTDMWNANYSLLLNHFGSQLCALEGMDSIQQLTQALDLPPGLLCQSIAPAMQALHEIITSLAQDSSDLYNVLFEMFIGDPSTYNIESDWTNVFSKVLGFNISSLGTLDVNMTTAQGEVKMSDLLQNVTGFAIYVHKYTQISPEIIQALLNVSLPSSNLQVSHSCSLSVSLFRSLTPTHIRILALLTNMRHCSDPSMMLLNNTNGLLFRTFCSLRADQWYNFALLVIRHASVENLMYKLLLSSDMQGLVGVMLQMVRFLTDMMNKLLPAVHKLQEYLVSFGNLNLVADSEFHSLVRGKRSTISSRSTFTTISRALCRNGIMALFGISKLPIMTDTEPSTKDDHSREELIEKFKIPHDASPFCMNFYLDMVNTTGGAVAWAFLKPMLLGQVLYTPDTPLTREIIRKSNGTLHQFGQLRMFSDEWIQSSSYLMQSAKLLHQTLPMLQNSLSNPFVQNFIESQVNVDIGLMQDTLQNFSNMTELLEKNKFIVTQITTLSSLMMNLSSCVNFDRYKAMSSVEEMDEQAELLAKSRDLYASIMFKLPEDNSTTLPPKVDYTIRMQIDNSMRTDRTRNPFWVRDSYITMTRTQRYNRGFIYLQEAIDRAIIETQLGEPVQEPAVQLQAFPYPCFAKDEYLESISFAFPLVLMIAWVLFIANFVKKLVHERELRLHEYMKMMGVNPISHFFAWFIESACFLVVTIILLTIILKAGHVLPHSDPFLLFLYLCDYALSILAISFLVSSFFNKTNIAGLSGSLIYVICFFPFIVVMSLESNLSLAGKTALSLFSPTCFSYASQYISRYEAQEEGIQWSNAYVSPMAGDTASFGWLCWLLLIDSLLYFVVGAYIRMVFPGKYGIPAPWYFPVMPSFWSDLFGCQSSSEKSAKGRFFSNIMQKNPADSKDKANGLFPAHEDSEFTGMPVGVALHGLTKTYGKRNAIENLNLSFYEGHVTTLLGHNGAGKTTTMSLLTGLFGPTSGTIEVYGRDMQSYFDEIRMDLGVCMQYDVHFDHLTAKEHLLLYGQIKAPHWSQAELKTQVQKILKETGMYAHRHKRVGTLSGGMKRKLSISIAFIGGSRLVVLDEPTTGVDPCSRRSIWDIILQHKTGRTIILSTHHLDEAEVLSDRIAFMERGGLKCCGSPYYLKDKLAQGYNLTLTKKVQSPDSEEKFDSKALRAFIQSYLPEARMKEGEVGDVVYCLPPYSSQNATAYRSLLTSLDQSLDSLQLGCYGISDTTLEEVFLQLTKDETEAEERPWSVSESVLETAASRDSLPDDLSESSYSFGDKASLTGTSTVRGLALFVQQVVAMLLKRLHHSRRDWKGMFAQIILPVFFVIAAMGLGSIKSDLQNFPEMELSPGIYDKGEQYSFFSNQNPNSSRLVDTMMTFPGIDNMCSDDLHDTACVRDSKAGPHSWTSRGNSSKPFETCKCSKSEQVCQRDNYDPPHIRNPSSQIVYNLTGINVEDYLLATANEFIRNRYGGWSFGKPLPPDLKMDLYDVPKNRTLAKIWYNPEGHHTMPAYLNSLNNFILRSSLPADKDHQQYSISVSSHPYPGQVEEEDALVKGLVNTLVAICVLTGYSIMTASFVVYEVQEHHTGSKRLQHISGIGEPFYWTINFLYDMALYMVPVALSVAVIAAFQLPAFTERQNLGAVTLLLVLFGFASFPWMYLLTAMFKDAEMAFISYVCINLFISVNTIISTSIVYFLGQLNLHDESIQAVYHTLSHVFLIFPQFSFGNGLMELARVDMQIQILKAYGVDAYKDPFGADMLGWMFVSLVLQGILGFILRLLVNKWFMRKLRRFICRRKAVPQKSTWDEDEDVVAERHRVDSGAANADVLQLNQLTKIYQHLNKKVQAVKRLSVGIPAGECFGLLGVNGAGKTTTFKMLTGDISPTDGTAQIQDWDGRMVDILDCRTEGINIGYCPQVDALDDLLTGEEHLYFYARIRGISKREIDRVVNYLLRKLELGYYRHTASEDYSCGTRRKLSTALALIGHPQILLLDEPSSGMDPRSKRHLWKIISEEVMGKCAVVLTSHSMEECEALCTRLAIMVQGQFRCLGSLQHIKNRFGSGFTVKMYLVGASCDVDIITNFMQEHFPSTYLKDHHSTMVEYHVPIAPGGVADIFDQLESNKTALQIKHFSVSQTTLDEVFINFAMGKVGMEMVHSEGSDADSLDSFDAVDT</sequence>
<evidence type="ECO:0000256" key="2">
    <source>
        <dbReference type="ARBA" id="ARBA00022448"/>
    </source>
</evidence>
<feature type="transmembrane region" description="Helical" evidence="12">
    <location>
        <begin position="5013"/>
        <end position="5037"/>
    </location>
</feature>
<dbReference type="InterPro" id="IPR003593">
    <property type="entry name" value="AAA+_ATPase"/>
</dbReference>
<dbReference type="CDD" id="cd03263">
    <property type="entry name" value="ABC_subfamily_A"/>
    <property type="match status" value="2"/>
</dbReference>
<evidence type="ECO:0000256" key="1">
    <source>
        <dbReference type="ARBA" id="ARBA00004439"/>
    </source>
</evidence>
<evidence type="ECO:0000256" key="12">
    <source>
        <dbReference type="SAM" id="Phobius"/>
    </source>
</evidence>
<evidence type="ECO:0000256" key="8">
    <source>
        <dbReference type="ARBA" id="ARBA00022989"/>
    </source>
</evidence>
<feature type="transmembrane region" description="Helical" evidence="12">
    <location>
        <begin position="4981"/>
        <end position="5001"/>
    </location>
</feature>
<feature type="transmembrane region" description="Helical" evidence="12">
    <location>
        <begin position="4164"/>
        <end position="4185"/>
    </location>
</feature>
<gene>
    <name evidence="15" type="primary">abca12</name>
</gene>
<dbReference type="Proteomes" id="UP000515152">
    <property type="component" value="Chromosome 2"/>
</dbReference>
<reference evidence="15" key="1">
    <citation type="submission" date="2025-08" db="UniProtKB">
        <authorList>
            <consortium name="RefSeq"/>
        </authorList>
    </citation>
    <scope>IDENTIFICATION</scope>
</reference>
<keyword evidence="8 12" id="KW-1133">Transmembrane helix</keyword>
<dbReference type="PROSITE" id="PS50893">
    <property type="entry name" value="ABC_TRANSPORTER_2"/>
    <property type="match status" value="2"/>
</dbReference>
<evidence type="ECO:0000256" key="11">
    <source>
        <dbReference type="ARBA" id="ARBA00023329"/>
    </source>
</evidence>
<keyword evidence="11" id="KW-0968">Cytoplasmic vesicle</keyword>
<dbReference type="InterPro" id="IPR056264">
    <property type="entry name" value="R2_ABCA1-4-like"/>
</dbReference>
<accession>A0A8M1KUM3</accession>
<dbReference type="GeneID" id="105907914"/>
<dbReference type="InterPro" id="IPR017871">
    <property type="entry name" value="ABC_transporter-like_CS"/>
</dbReference>
<dbReference type="OrthoDB" id="10255969at2759"/>
<feature type="transmembrane region" description="Helical" evidence="12">
    <location>
        <begin position="4953"/>
        <end position="4974"/>
    </location>
</feature>
<dbReference type="InterPro" id="IPR003439">
    <property type="entry name" value="ABC_transporter-like_ATP-bd"/>
</dbReference>
<evidence type="ECO:0000313" key="14">
    <source>
        <dbReference type="Proteomes" id="UP000515152"/>
    </source>
</evidence>
<keyword evidence="14" id="KW-1185">Reference proteome</keyword>
<dbReference type="PROSITE" id="PS00211">
    <property type="entry name" value="ABC_TRANSPORTER_1"/>
    <property type="match status" value="1"/>
</dbReference>
<dbReference type="SMART" id="SM00382">
    <property type="entry name" value="AAA"/>
    <property type="match status" value="2"/>
</dbReference>
<feature type="transmembrane region" description="Helical" evidence="12">
    <location>
        <begin position="5099"/>
        <end position="5121"/>
    </location>
</feature>
<dbReference type="GO" id="GO:0005524">
    <property type="term" value="F:ATP binding"/>
    <property type="evidence" value="ECO:0007669"/>
    <property type="project" value="UniProtKB-KW"/>
</dbReference>
<feature type="domain" description="ABC transporter" evidence="13">
    <location>
        <begin position="5168"/>
        <end position="5406"/>
    </location>
</feature>
<evidence type="ECO:0000256" key="9">
    <source>
        <dbReference type="ARBA" id="ARBA00023055"/>
    </source>
</evidence>
<organism evidence="14 15">
    <name type="scientific">Clupea harengus</name>
    <name type="common">Atlantic herring</name>
    <dbReference type="NCBI Taxonomy" id="7950"/>
    <lineage>
        <taxon>Eukaryota</taxon>
        <taxon>Metazoa</taxon>
        <taxon>Chordata</taxon>
        <taxon>Craniata</taxon>
        <taxon>Vertebrata</taxon>
        <taxon>Euteleostomi</taxon>
        <taxon>Actinopterygii</taxon>
        <taxon>Neopterygii</taxon>
        <taxon>Teleostei</taxon>
        <taxon>Clupei</taxon>
        <taxon>Clupeiformes</taxon>
        <taxon>Clupeoidei</taxon>
        <taxon>Clupeidae</taxon>
        <taxon>Clupea</taxon>
    </lineage>
</organism>
<dbReference type="FunFam" id="3.40.50.300:FF:000689">
    <property type="entry name" value="ATP binding cassette subfamily A member 12"/>
    <property type="match status" value="1"/>
</dbReference>
<feature type="transmembrane region" description="Helical" evidence="12">
    <location>
        <begin position="4656"/>
        <end position="4677"/>
    </location>
</feature>
<dbReference type="GO" id="GO:0016887">
    <property type="term" value="F:ATP hydrolysis activity"/>
    <property type="evidence" value="ECO:0007669"/>
    <property type="project" value="InterPro"/>
</dbReference>
<keyword evidence="6" id="KW-0067">ATP-binding</keyword>
<dbReference type="GO" id="GO:0030659">
    <property type="term" value="C:cytoplasmic vesicle membrane"/>
    <property type="evidence" value="ECO:0007669"/>
    <property type="project" value="UniProtKB-SubCell"/>
</dbReference>
<protein>
    <submittedName>
        <fullName evidence="15">Uncharacterized protein abca12</fullName>
    </submittedName>
</protein>
<evidence type="ECO:0000256" key="5">
    <source>
        <dbReference type="ARBA" id="ARBA00022741"/>
    </source>
</evidence>
<dbReference type="GO" id="GO:0140359">
    <property type="term" value="F:ABC-type transporter activity"/>
    <property type="evidence" value="ECO:0007669"/>
    <property type="project" value="InterPro"/>
</dbReference>
<keyword evidence="9" id="KW-0445">Lipid transport</keyword>
<name>A0A8M1KUM3_CLUHA</name>
<dbReference type="RefSeq" id="XP_042565314.1">
    <property type="nucleotide sequence ID" value="XM_042709380.1"/>
</dbReference>
<feature type="domain" description="ABC transporter" evidence="13">
    <location>
        <begin position="4261"/>
        <end position="4492"/>
    </location>
</feature>
<evidence type="ECO:0000313" key="15">
    <source>
        <dbReference type="RefSeq" id="XP_042565314.1"/>
    </source>
</evidence>
<comment type="subcellular location">
    <subcellularLocation>
        <location evidence="1">Cytoplasmic vesicle membrane</location>
        <topology evidence="1">Multi-pass membrane protein</topology>
    </subcellularLocation>
</comment>
<evidence type="ECO:0000256" key="3">
    <source>
        <dbReference type="ARBA" id="ARBA00022692"/>
    </source>
</evidence>
<dbReference type="PANTHER" id="PTHR19229">
    <property type="entry name" value="ATP-BINDING CASSETTE TRANSPORTER SUBFAMILY A ABCA"/>
    <property type="match status" value="1"/>
</dbReference>
<feature type="transmembrane region" description="Helical" evidence="12">
    <location>
        <begin position="4025"/>
        <end position="4047"/>
    </location>
</feature>
<keyword evidence="3 12" id="KW-0812">Transmembrane</keyword>
<keyword evidence="10 12" id="KW-0472">Membrane</keyword>
<feature type="transmembrane region" description="Helical" evidence="12">
    <location>
        <begin position="42"/>
        <end position="60"/>
    </location>
</feature>
<evidence type="ECO:0000256" key="10">
    <source>
        <dbReference type="ARBA" id="ARBA00023136"/>
    </source>
</evidence>
<evidence type="ECO:0000256" key="6">
    <source>
        <dbReference type="ARBA" id="ARBA00022840"/>
    </source>
</evidence>
<evidence type="ECO:0000256" key="7">
    <source>
        <dbReference type="ARBA" id="ARBA00022967"/>
    </source>
</evidence>
<keyword evidence="4" id="KW-0677">Repeat</keyword>
<dbReference type="Pfam" id="PF12698">
    <property type="entry name" value="ABC2_membrane_3"/>
    <property type="match status" value="2"/>
</dbReference>
<dbReference type="GO" id="GO:0005319">
    <property type="term" value="F:lipid transporter activity"/>
    <property type="evidence" value="ECO:0007669"/>
    <property type="project" value="TreeGrafter"/>
</dbReference>
<dbReference type="Pfam" id="PF00005">
    <property type="entry name" value="ABC_tran"/>
    <property type="match status" value="2"/>
</dbReference>
<dbReference type="GO" id="GO:0032376">
    <property type="term" value="P:positive regulation of cholesterol transport"/>
    <property type="evidence" value="ECO:0007669"/>
    <property type="project" value="UniProtKB-ARBA"/>
</dbReference>